<evidence type="ECO:0000313" key="2">
    <source>
        <dbReference type="Proteomes" id="UP001187343"/>
    </source>
</evidence>
<gene>
    <name evidence="1" type="ORF">Q8A67_021798</name>
</gene>
<reference evidence="1" key="1">
    <citation type="submission" date="2023-08" db="EMBL/GenBank/DDBJ databases">
        <title>Chromosome-level Genome Assembly of mud carp (Cirrhinus molitorella).</title>
        <authorList>
            <person name="Liu H."/>
        </authorList>
    </citation>
    <scope>NUCLEOTIDE SEQUENCE</scope>
    <source>
        <strain evidence="1">Prfri</strain>
        <tissue evidence="1">Muscle</tissue>
    </source>
</reference>
<name>A0AA88TDD8_9TELE</name>
<accession>A0AA88TDD8</accession>
<dbReference type="Proteomes" id="UP001187343">
    <property type="component" value="Unassembled WGS sequence"/>
</dbReference>
<protein>
    <submittedName>
        <fullName evidence="1">Uncharacterized protein</fullName>
    </submittedName>
</protein>
<comment type="caution">
    <text evidence="1">The sequence shown here is derived from an EMBL/GenBank/DDBJ whole genome shotgun (WGS) entry which is preliminary data.</text>
</comment>
<keyword evidence="2" id="KW-1185">Reference proteome</keyword>
<sequence>MTKAVLSRRSRVSKFPAPLLSAAADGEGGCAHRSLPAQCVQPLSRSLRAADSKGGEVYHVFFYRRASEEADP</sequence>
<organism evidence="1 2">
    <name type="scientific">Cirrhinus molitorella</name>
    <name type="common">mud carp</name>
    <dbReference type="NCBI Taxonomy" id="172907"/>
    <lineage>
        <taxon>Eukaryota</taxon>
        <taxon>Metazoa</taxon>
        <taxon>Chordata</taxon>
        <taxon>Craniata</taxon>
        <taxon>Vertebrata</taxon>
        <taxon>Euteleostomi</taxon>
        <taxon>Actinopterygii</taxon>
        <taxon>Neopterygii</taxon>
        <taxon>Teleostei</taxon>
        <taxon>Ostariophysi</taxon>
        <taxon>Cypriniformes</taxon>
        <taxon>Cyprinidae</taxon>
        <taxon>Labeoninae</taxon>
        <taxon>Labeonini</taxon>
        <taxon>Cirrhinus</taxon>
    </lineage>
</organism>
<dbReference type="AlphaFoldDB" id="A0AA88TDD8"/>
<proteinExistence type="predicted"/>
<evidence type="ECO:0000313" key="1">
    <source>
        <dbReference type="EMBL" id="KAK2874645.1"/>
    </source>
</evidence>
<dbReference type="EMBL" id="JAUYZG010000021">
    <property type="protein sequence ID" value="KAK2874645.1"/>
    <property type="molecule type" value="Genomic_DNA"/>
</dbReference>